<feature type="transmembrane region" description="Helical" evidence="5">
    <location>
        <begin position="41"/>
        <end position="61"/>
    </location>
</feature>
<sequence length="463" mass="49675">MSTIGLKRSLGLWGIIGLGLGYMTPTVLFDTFGIVSIETGGAVPTAYLVALVVMLFTAISYGRMSRVFPSAGSAYTYTRETIHPRLGFLVGWAALLDYLLLPLVNALIIRLYMTSLFPEVPGWIWVVLIVAVVTGLNIWSVSSTSRVNTVLVSFAVVMIVAFLALAVVELSQGVGTGTLFTTETFHHDGVHPAAVLTGATVVCFSFIGFDAITMYAEEARDRSVVPKAIVLTLLIGGAIFLVSAHVAQAVFPDVSRFEVTDDPLPEMAMLVGGKVFQLLFVSAAFAATVASGLASHASVSRLLHVMGRNRVIHPASLFAYVHPTRRTPVFAIAIVGAVSLLAITPSLELVASMINFGALVAFTFVNLSVIAHFVWRRREFRTPKQVATNIVLPLVSTLMTGVLWSFLHRDALVFGVIWASLGVLYAVVMGRVTGRRLTDVRLDDTSDADPDVDPEPVAAPAAL</sequence>
<evidence type="ECO:0000256" key="1">
    <source>
        <dbReference type="ARBA" id="ARBA00004141"/>
    </source>
</evidence>
<proteinExistence type="predicted"/>
<evidence type="ECO:0000259" key="6">
    <source>
        <dbReference type="Pfam" id="PF00324"/>
    </source>
</evidence>
<evidence type="ECO:0000256" key="5">
    <source>
        <dbReference type="SAM" id="Phobius"/>
    </source>
</evidence>
<dbReference type="Pfam" id="PF00324">
    <property type="entry name" value="AA_permease"/>
    <property type="match status" value="1"/>
</dbReference>
<name>A0A4Q4ZHR0_9ACTN</name>
<feature type="domain" description="Amino acid permease/ SLC12A" evidence="6">
    <location>
        <begin position="18"/>
        <end position="373"/>
    </location>
</feature>
<feature type="transmembrane region" description="Helical" evidence="5">
    <location>
        <begin position="190"/>
        <end position="216"/>
    </location>
</feature>
<dbReference type="Proteomes" id="UP000295198">
    <property type="component" value="Unassembled WGS sequence"/>
</dbReference>
<dbReference type="OrthoDB" id="9762947at2"/>
<evidence type="ECO:0000313" key="7">
    <source>
        <dbReference type="EMBL" id="RYP87797.1"/>
    </source>
</evidence>
<evidence type="ECO:0000313" key="8">
    <source>
        <dbReference type="Proteomes" id="UP000295198"/>
    </source>
</evidence>
<gene>
    <name evidence="7" type="ORF">EKO23_05280</name>
</gene>
<feature type="transmembrane region" description="Helical" evidence="5">
    <location>
        <begin position="271"/>
        <end position="294"/>
    </location>
</feature>
<keyword evidence="8" id="KW-1185">Reference proteome</keyword>
<feature type="transmembrane region" description="Helical" evidence="5">
    <location>
        <begin position="386"/>
        <end position="406"/>
    </location>
</feature>
<dbReference type="AlphaFoldDB" id="A0A4Q4ZHR0"/>
<evidence type="ECO:0000256" key="3">
    <source>
        <dbReference type="ARBA" id="ARBA00022989"/>
    </source>
</evidence>
<feature type="transmembrane region" description="Helical" evidence="5">
    <location>
        <begin position="151"/>
        <end position="170"/>
    </location>
</feature>
<keyword evidence="4 5" id="KW-0472">Membrane</keyword>
<keyword evidence="3 5" id="KW-1133">Transmembrane helix</keyword>
<dbReference type="InterPro" id="IPR004841">
    <property type="entry name" value="AA-permease/SLC12A_dom"/>
</dbReference>
<dbReference type="InterPro" id="IPR050367">
    <property type="entry name" value="APC_superfamily"/>
</dbReference>
<organism evidence="7 8">
    <name type="scientific">Nocardioides guangzhouensis</name>
    <dbReference type="NCBI Taxonomy" id="2497878"/>
    <lineage>
        <taxon>Bacteria</taxon>
        <taxon>Bacillati</taxon>
        <taxon>Actinomycetota</taxon>
        <taxon>Actinomycetes</taxon>
        <taxon>Propionibacteriales</taxon>
        <taxon>Nocardioidaceae</taxon>
        <taxon>Nocardioides</taxon>
    </lineage>
</organism>
<accession>A0A4Q4ZHR0</accession>
<dbReference type="EMBL" id="SDKM01000005">
    <property type="protein sequence ID" value="RYP87797.1"/>
    <property type="molecule type" value="Genomic_DNA"/>
</dbReference>
<comment type="caution">
    <text evidence="7">The sequence shown here is derived from an EMBL/GenBank/DDBJ whole genome shotgun (WGS) entry which is preliminary data.</text>
</comment>
<feature type="transmembrane region" description="Helical" evidence="5">
    <location>
        <begin position="353"/>
        <end position="374"/>
    </location>
</feature>
<feature type="transmembrane region" description="Helical" evidence="5">
    <location>
        <begin position="228"/>
        <end position="251"/>
    </location>
</feature>
<reference evidence="7 8" key="1">
    <citation type="submission" date="2019-01" db="EMBL/GenBank/DDBJ databases">
        <title>Nocardioides guangzhouensis sp. nov., an actinobacterium isolated from soil.</title>
        <authorList>
            <person name="Fu Y."/>
            <person name="Cai Y."/>
            <person name="Lin Z."/>
            <person name="Chen P."/>
        </authorList>
    </citation>
    <scope>NUCLEOTIDE SEQUENCE [LARGE SCALE GENOMIC DNA]</scope>
    <source>
        <strain evidence="7 8">130</strain>
    </source>
</reference>
<feature type="transmembrane region" description="Helical" evidence="5">
    <location>
        <begin position="329"/>
        <end position="347"/>
    </location>
</feature>
<dbReference type="RefSeq" id="WP_134714804.1">
    <property type="nucleotide sequence ID" value="NZ_SDKM01000005.1"/>
</dbReference>
<keyword evidence="2 5" id="KW-0812">Transmembrane</keyword>
<dbReference type="GO" id="GO:0055085">
    <property type="term" value="P:transmembrane transport"/>
    <property type="evidence" value="ECO:0007669"/>
    <property type="project" value="InterPro"/>
</dbReference>
<protein>
    <submittedName>
        <fullName evidence="7">APC family permease</fullName>
    </submittedName>
</protein>
<comment type="subcellular location">
    <subcellularLocation>
        <location evidence="1">Membrane</location>
        <topology evidence="1">Multi-pass membrane protein</topology>
    </subcellularLocation>
</comment>
<evidence type="ECO:0000256" key="2">
    <source>
        <dbReference type="ARBA" id="ARBA00022692"/>
    </source>
</evidence>
<feature type="transmembrane region" description="Helical" evidence="5">
    <location>
        <begin position="86"/>
        <end position="108"/>
    </location>
</feature>
<feature type="transmembrane region" description="Helical" evidence="5">
    <location>
        <begin position="120"/>
        <end position="139"/>
    </location>
</feature>
<dbReference type="Gene3D" id="1.20.1740.10">
    <property type="entry name" value="Amino acid/polyamine transporter I"/>
    <property type="match status" value="1"/>
</dbReference>
<dbReference type="PANTHER" id="PTHR42770:SF8">
    <property type="entry name" value="PUTRESCINE IMPORTER PUUP"/>
    <property type="match status" value="1"/>
</dbReference>
<evidence type="ECO:0000256" key="4">
    <source>
        <dbReference type="ARBA" id="ARBA00023136"/>
    </source>
</evidence>
<feature type="transmembrane region" description="Helical" evidence="5">
    <location>
        <begin position="12"/>
        <end position="35"/>
    </location>
</feature>
<dbReference type="PANTHER" id="PTHR42770">
    <property type="entry name" value="AMINO ACID TRANSPORTER-RELATED"/>
    <property type="match status" value="1"/>
</dbReference>
<dbReference type="PIRSF" id="PIRSF006060">
    <property type="entry name" value="AA_transporter"/>
    <property type="match status" value="1"/>
</dbReference>
<feature type="transmembrane region" description="Helical" evidence="5">
    <location>
        <begin position="412"/>
        <end position="432"/>
    </location>
</feature>
<dbReference type="GO" id="GO:0016020">
    <property type="term" value="C:membrane"/>
    <property type="evidence" value="ECO:0007669"/>
    <property type="project" value="UniProtKB-SubCell"/>
</dbReference>